<evidence type="ECO:0000256" key="10">
    <source>
        <dbReference type="RuleBase" id="RU000688"/>
    </source>
</evidence>
<keyword evidence="15" id="KW-1185">Reference proteome</keyword>
<evidence type="ECO:0000256" key="4">
    <source>
        <dbReference type="ARBA" id="ARBA00022989"/>
    </source>
</evidence>
<feature type="transmembrane region" description="Helical" evidence="12">
    <location>
        <begin position="102"/>
        <end position="123"/>
    </location>
</feature>
<dbReference type="InterPro" id="IPR008365">
    <property type="entry name" value="Prostanoid_rcpt"/>
</dbReference>
<dbReference type="GO" id="GO:0007189">
    <property type="term" value="P:adenylate cyclase-activating G protein-coupled receptor signaling pathway"/>
    <property type="evidence" value="ECO:0007669"/>
    <property type="project" value="TreeGrafter"/>
</dbReference>
<dbReference type="CDD" id="cd14981">
    <property type="entry name" value="7tmA_Prostanoid_R"/>
    <property type="match status" value="1"/>
</dbReference>
<organism evidence="14 15">
    <name type="scientific">Pinctada imbricata</name>
    <name type="common">Atlantic pearl-oyster</name>
    <name type="synonym">Pinctada martensii</name>
    <dbReference type="NCBI Taxonomy" id="66713"/>
    <lineage>
        <taxon>Eukaryota</taxon>
        <taxon>Metazoa</taxon>
        <taxon>Spiralia</taxon>
        <taxon>Lophotrochozoa</taxon>
        <taxon>Mollusca</taxon>
        <taxon>Bivalvia</taxon>
        <taxon>Autobranchia</taxon>
        <taxon>Pteriomorphia</taxon>
        <taxon>Pterioida</taxon>
        <taxon>Pterioidea</taxon>
        <taxon>Pteriidae</taxon>
        <taxon>Pinctada</taxon>
    </lineage>
</organism>
<dbReference type="PRINTS" id="PR00237">
    <property type="entry name" value="GPCRRHODOPSN"/>
</dbReference>
<evidence type="ECO:0000256" key="9">
    <source>
        <dbReference type="ARBA" id="ARBA00023224"/>
    </source>
</evidence>
<keyword evidence="9 10" id="KW-0807">Transducer</keyword>
<keyword evidence="3 10" id="KW-0812">Transmembrane</keyword>
<dbReference type="GO" id="GO:0004930">
    <property type="term" value="F:G protein-coupled receptor activity"/>
    <property type="evidence" value="ECO:0007669"/>
    <property type="project" value="UniProtKB-KW"/>
</dbReference>
<dbReference type="SUPFAM" id="SSF81321">
    <property type="entry name" value="Family A G protein-coupled receptor-like"/>
    <property type="match status" value="1"/>
</dbReference>
<feature type="transmembrane region" description="Helical" evidence="12">
    <location>
        <begin position="241"/>
        <end position="263"/>
    </location>
</feature>
<evidence type="ECO:0000256" key="6">
    <source>
        <dbReference type="ARBA" id="ARBA00023136"/>
    </source>
</evidence>
<evidence type="ECO:0000256" key="1">
    <source>
        <dbReference type="ARBA" id="ARBA00004651"/>
    </source>
</evidence>
<keyword evidence="8" id="KW-0325">Glycoprotein</keyword>
<keyword evidence="2" id="KW-1003">Cell membrane</keyword>
<dbReference type="Gene3D" id="1.20.1070.10">
    <property type="entry name" value="Rhodopsin 7-helix transmembrane proteins"/>
    <property type="match status" value="1"/>
</dbReference>
<dbReference type="GO" id="GO:0005886">
    <property type="term" value="C:plasma membrane"/>
    <property type="evidence" value="ECO:0007669"/>
    <property type="project" value="UniProtKB-SubCell"/>
</dbReference>
<dbReference type="Pfam" id="PF00001">
    <property type="entry name" value="7tm_1"/>
    <property type="match status" value="1"/>
</dbReference>
<accession>A0AA89BPE9</accession>
<evidence type="ECO:0000256" key="8">
    <source>
        <dbReference type="ARBA" id="ARBA00023180"/>
    </source>
</evidence>
<dbReference type="PANTHER" id="PTHR11866:SF16">
    <property type="entry name" value="PROSTAGLANDIN E2 RECEPTOR EP4 SUBTYPE-LIKE PROTEIN"/>
    <property type="match status" value="1"/>
</dbReference>
<protein>
    <recommendedName>
        <fullName evidence="13">G-protein coupled receptors family 1 profile domain-containing protein</fullName>
    </recommendedName>
</protein>
<dbReference type="PROSITE" id="PS50262">
    <property type="entry name" value="G_PROTEIN_RECEP_F1_2"/>
    <property type="match status" value="1"/>
</dbReference>
<dbReference type="InterPro" id="IPR017452">
    <property type="entry name" value="GPCR_Rhodpsn_7TM"/>
</dbReference>
<comment type="subcellular location">
    <subcellularLocation>
        <location evidence="1">Cell membrane</location>
        <topology evidence="1">Multi-pass membrane protein</topology>
    </subcellularLocation>
</comment>
<evidence type="ECO:0000256" key="5">
    <source>
        <dbReference type="ARBA" id="ARBA00023040"/>
    </source>
</evidence>
<feature type="transmembrane region" description="Helical" evidence="12">
    <location>
        <begin position="194"/>
        <end position="220"/>
    </location>
</feature>
<dbReference type="PROSITE" id="PS00237">
    <property type="entry name" value="G_PROTEIN_RECEP_F1_1"/>
    <property type="match status" value="1"/>
</dbReference>
<evidence type="ECO:0000259" key="13">
    <source>
        <dbReference type="PROSITE" id="PS50262"/>
    </source>
</evidence>
<dbReference type="PANTHER" id="PTHR11866">
    <property type="entry name" value="G-PROTEIN COUPLED RECEPTOR FAMILY 1 MEMBER"/>
    <property type="match status" value="1"/>
</dbReference>
<keyword evidence="7 10" id="KW-0675">Receptor</keyword>
<dbReference type="Proteomes" id="UP001186944">
    <property type="component" value="Unassembled WGS sequence"/>
</dbReference>
<keyword evidence="4 12" id="KW-1133">Transmembrane helix</keyword>
<feature type="region of interest" description="Disordered" evidence="11">
    <location>
        <begin position="322"/>
        <end position="344"/>
    </location>
</feature>
<feature type="transmembrane region" description="Helical" evidence="12">
    <location>
        <begin position="63"/>
        <end position="90"/>
    </location>
</feature>
<evidence type="ECO:0000256" key="2">
    <source>
        <dbReference type="ARBA" id="ARBA00022475"/>
    </source>
</evidence>
<keyword evidence="6 12" id="KW-0472">Membrane</keyword>
<evidence type="ECO:0000256" key="12">
    <source>
        <dbReference type="SAM" id="Phobius"/>
    </source>
</evidence>
<feature type="transmembrane region" description="Helical" evidence="12">
    <location>
        <begin position="144"/>
        <end position="167"/>
    </location>
</feature>
<dbReference type="InterPro" id="IPR000276">
    <property type="entry name" value="GPCR_Rhodpsn"/>
</dbReference>
<proteinExistence type="inferred from homology"/>
<feature type="domain" description="G-protein coupled receptors family 1 profile" evidence="13">
    <location>
        <begin position="42"/>
        <end position="300"/>
    </location>
</feature>
<feature type="transmembrane region" description="Helical" evidence="12">
    <location>
        <begin position="33"/>
        <end position="51"/>
    </location>
</feature>
<dbReference type="PRINTS" id="PR01788">
    <property type="entry name" value="PROSTANOIDR"/>
</dbReference>
<comment type="caution">
    <text evidence="14">The sequence shown here is derived from an EMBL/GenBank/DDBJ whole genome shotgun (WGS) entry which is preliminary data.</text>
</comment>
<comment type="similarity">
    <text evidence="10">Belongs to the G-protein coupled receptor 1 family.</text>
</comment>
<dbReference type="EMBL" id="VSWD01000010">
    <property type="protein sequence ID" value="KAK3089111.1"/>
    <property type="molecule type" value="Genomic_DNA"/>
</dbReference>
<reference evidence="14" key="1">
    <citation type="submission" date="2019-08" db="EMBL/GenBank/DDBJ databases">
        <title>The improved chromosome-level genome for the pearl oyster Pinctada fucata martensii using PacBio sequencing and Hi-C.</title>
        <authorList>
            <person name="Zheng Z."/>
        </authorList>
    </citation>
    <scope>NUCLEOTIDE SEQUENCE</scope>
    <source>
        <strain evidence="14">ZZ-2019</strain>
        <tissue evidence="14">Adductor muscle</tissue>
    </source>
</reference>
<evidence type="ECO:0000256" key="11">
    <source>
        <dbReference type="SAM" id="MobiDB-lite"/>
    </source>
</evidence>
<evidence type="ECO:0000256" key="3">
    <source>
        <dbReference type="ARBA" id="ARBA00022692"/>
    </source>
</evidence>
<name>A0AA89BPE9_PINIB</name>
<keyword evidence="5 10" id="KW-0297">G-protein coupled receptor</keyword>
<evidence type="ECO:0000313" key="15">
    <source>
        <dbReference type="Proteomes" id="UP001186944"/>
    </source>
</evidence>
<dbReference type="GO" id="GO:0007204">
    <property type="term" value="P:positive regulation of cytosolic calcium ion concentration"/>
    <property type="evidence" value="ECO:0007669"/>
    <property type="project" value="TreeGrafter"/>
</dbReference>
<evidence type="ECO:0000313" key="14">
    <source>
        <dbReference type="EMBL" id="KAK3089111.1"/>
    </source>
</evidence>
<dbReference type="AlphaFoldDB" id="A0AA89BPE9"/>
<gene>
    <name evidence="14" type="ORF">FSP39_000899</name>
</gene>
<sequence length="381" mass="44128">MDVNVTIVPELVSERNVTNSTKSLKSLVPTESAIQFTLGVVGNFSAMFVLLKHAKEHKWKTFYRLVAALVLTDLFGILTTSPIVFALYANKFRWPNLWLCDYMSFMLIFASMATMFIVAAMSLDRFIAVYCPFFYGKMMKKRRIHVMTAGMWIAAGMIAIFPVLGFGHNVKHWPYSWCFFDYFGRHVSDVLYSIFYATIGLIVIVMTTTFNGLVIVRLARGQYTVIRRGSMKGNRQKYRRNEIFIMVFLIAILLTFAICWTPIMIRIYINTSGRHQHDFRADILALRFASWNQILDPWIYILFRKEMLVRFLRLIGRKEAESSSSKPHDSTSESCGHDKNKMVDFQDSPKLTRDVKNIKTRTPLNKMDSTDSNQHLLLKHL</sequence>
<evidence type="ECO:0000256" key="7">
    <source>
        <dbReference type="ARBA" id="ARBA00023170"/>
    </source>
</evidence>